<reference evidence="4" key="1">
    <citation type="journal article" date="2019" name="Int. J. Syst. Evol. Microbiol.">
        <title>The Global Catalogue of Microorganisms (GCM) 10K type strain sequencing project: providing services to taxonomists for standard genome sequencing and annotation.</title>
        <authorList>
            <consortium name="The Broad Institute Genomics Platform"/>
            <consortium name="The Broad Institute Genome Sequencing Center for Infectious Disease"/>
            <person name="Wu L."/>
            <person name="Ma J."/>
        </authorList>
    </citation>
    <scope>NUCLEOTIDE SEQUENCE [LARGE SCALE GENOMIC DNA]</scope>
    <source>
        <strain evidence="4">NBRC 102122</strain>
    </source>
</reference>
<dbReference type="Proteomes" id="UP001156702">
    <property type="component" value="Unassembled WGS sequence"/>
</dbReference>
<dbReference type="CDD" id="cd10747">
    <property type="entry name" value="DnaJ_C"/>
    <property type="match status" value="1"/>
</dbReference>
<comment type="caution">
    <text evidence="3">The sequence shown here is derived from an EMBL/GenBank/DDBJ whole genome shotgun (WGS) entry which is preliminary data.</text>
</comment>
<sequence length="314" mass="33193">MRTNIEGKFNPHLEPVVTSPYDVLGVSPGATAAEIQSAYRKLAKKLHPDLNPGDKAAEDKFKEVAAAYDLLGDADKRKRFDAGEIDAAGAERPPRQGYYRDYAGGPADHPYADASAYADFMDGDDIFADLLRRSQKGRANRRGADLHYRLEIAFADSIAGATRRITLPDGGTLDVKIPPGLVSGQVIRLKGKGAPGGGGAGDALIEVEVLADPRFTREGDDITLELPVSLGEAVLGGRVRVPTATGAVTMTVPKGSNTGTTLRLKGKGAPRRGGGFGDQLVRLKVVLPSPPDPALEAFVAGWAKGQAFNPREEA</sequence>
<protein>
    <submittedName>
        <fullName evidence="3">Molecular chaperone DnaJ</fullName>
    </submittedName>
</protein>
<dbReference type="Pfam" id="PF00226">
    <property type="entry name" value="DnaJ"/>
    <property type="match status" value="1"/>
</dbReference>
<feature type="domain" description="J" evidence="2">
    <location>
        <begin position="19"/>
        <end position="84"/>
    </location>
</feature>
<dbReference type="SMART" id="SM00271">
    <property type="entry name" value="DnaJ"/>
    <property type="match status" value="1"/>
</dbReference>
<dbReference type="SUPFAM" id="SSF46565">
    <property type="entry name" value="Chaperone J-domain"/>
    <property type="match status" value="1"/>
</dbReference>
<dbReference type="PANTHER" id="PTHR43096">
    <property type="entry name" value="DNAJ HOMOLOG 1, MITOCHONDRIAL-RELATED"/>
    <property type="match status" value="1"/>
</dbReference>
<dbReference type="Pfam" id="PF01556">
    <property type="entry name" value="DnaJ_C"/>
    <property type="match status" value="1"/>
</dbReference>
<dbReference type="Gene3D" id="1.10.287.110">
    <property type="entry name" value="DnaJ domain"/>
    <property type="match status" value="1"/>
</dbReference>
<dbReference type="EMBL" id="BSOP01000010">
    <property type="protein sequence ID" value="GLR50087.1"/>
    <property type="molecule type" value="Genomic_DNA"/>
</dbReference>
<feature type="region of interest" description="Disordered" evidence="1">
    <location>
        <begin position="85"/>
        <end position="104"/>
    </location>
</feature>
<organism evidence="3 4">
    <name type="scientific">Shinella yambaruensis</name>
    <dbReference type="NCBI Taxonomy" id="415996"/>
    <lineage>
        <taxon>Bacteria</taxon>
        <taxon>Pseudomonadati</taxon>
        <taxon>Pseudomonadota</taxon>
        <taxon>Alphaproteobacteria</taxon>
        <taxon>Hyphomicrobiales</taxon>
        <taxon>Rhizobiaceae</taxon>
        <taxon>Shinella</taxon>
    </lineage>
</organism>
<proteinExistence type="predicted"/>
<evidence type="ECO:0000259" key="2">
    <source>
        <dbReference type="PROSITE" id="PS50076"/>
    </source>
</evidence>
<gene>
    <name evidence="3" type="ORF">GCM10007923_12920</name>
</gene>
<keyword evidence="4" id="KW-1185">Reference proteome</keyword>
<dbReference type="InterPro" id="IPR008971">
    <property type="entry name" value="HSP40/DnaJ_pept-bd"/>
</dbReference>
<name>A0ABQ5ZE14_9HYPH</name>
<evidence type="ECO:0000313" key="4">
    <source>
        <dbReference type="Proteomes" id="UP001156702"/>
    </source>
</evidence>
<dbReference type="PRINTS" id="PR00625">
    <property type="entry name" value="JDOMAIN"/>
</dbReference>
<dbReference type="SUPFAM" id="SSF49493">
    <property type="entry name" value="HSP40/DnaJ peptide-binding domain"/>
    <property type="match status" value="2"/>
</dbReference>
<evidence type="ECO:0000256" key="1">
    <source>
        <dbReference type="SAM" id="MobiDB-lite"/>
    </source>
</evidence>
<dbReference type="InterPro" id="IPR036869">
    <property type="entry name" value="J_dom_sf"/>
</dbReference>
<dbReference type="Gene3D" id="2.60.260.20">
    <property type="entry name" value="Urease metallochaperone UreE, N-terminal domain"/>
    <property type="match status" value="2"/>
</dbReference>
<dbReference type="PROSITE" id="PS50076">
    <property type="entry name" value="DNAJ_2"/>
    <property type="match status" value="1"/>
</dbReference>
<dbReference type="InterPro" id="IPR018253">
    <property type="entry name" value="DnaJ_domain_CS"/>
</dbReference>
<dbReference type="InterPro" id="IPR002939">
    <property type="entry name" value="DnaJ_C"/>
</dbReference>
<dbReference type="PANTHER" id="PTHR43096:SF10">
    <property type="entry name" value="CHAPERONE PROTEIN DNAJ A6, CHLOROPLASTIC"/>
    <property type="match status" value="1"/>
</dbReference>
<dbReference type="PROSITE" id="PS00636">
    <property type="entry name" value="DNAJ_1"/>
    <property type="match status" value="1"/>
</dbReference>
<evidence type="ECO:0000313" key="3">
    <source>
        <dbReference type="EMBL" id="GLR50087.1"/>
    </source>
</evidence>
<dbReference type="CDD" id="cd06257">
    <property type="entry name" value="DnaJ"/>
    <property type="match status" value="1"/>
</dbReference>
<accession>A0ABQ5ZE14</accession>
<dbReference type="InterPro" id="IPR001623">
    <property type="entry name" value="DnaJ_domain"/>
</dbReference>